<comment type="subcellular location">
    <subcellularLocation>
        <location evidence="4 18">Cytoplasm</location>
    </subcellularLocation>
</comment>
<evidence type="ECO:0000256" key="14">
    <source>
        <dbReference type="ARBA" id="ARBA00023027"/>
    </source>
</evidence>
<keyword evidence="16 18" id="KW-0456">Lyase</keyword>
<dbReference type="Pfam" id="PF01761">
    <property type="entry name" value="DHQ_synthase"/>
    <property type="match status" value="1"/>
</dbReference>
<comment type="similarity">
    <text evidence="6 18">Belongs to the sugar phosphate cyclases superfamily. Dehydroquinate synthase family.</text>
</comment>
<evidence type="ECO:0000256" key="15">
    <source>
        <dbReference type="ARBA" id="ARBA00023141"/>
    </source>
</evidence>
<evidence type="ECO:0000259" key="20">
    <source>
        <dbReference type="Pfam" id="PF24621"/>
    </source>
</evidence>
<dbReference type="PANTHER" id="PTHR43622">
    <property type="entry name" value="3-DEHYDROQUINATE SYNTHASE"/>
    <property type="match status" value="1"/>
</dbReference>
<comment type="function">
    <text evidence="18">Catalyzes the conversion of 3-deoxy-D-arabino-heptulosonate 7-phosphate (DAHP) to dehydroquinate (DHQ).</text>
</comment>
<feature type="binding site" evidence="18">
    <location>
        <position position="182"/>
    </location>
    <ligand>
        <name>Zn(2+)</name>
        <dbReference type="ChEBI" id="CHEBI:29105"/>
    </ligand>
</feature>
<evidence type="ECO:0000256" key="10">
    <source>
        <dbReference type="ARBA" id="ARBA00022605"/>
    </source>
</evidence>
<dbReference type="GO" id="GO:0046872">
    <property type="term" value="F:metal ion binding"/>
    <property type="evidence" value="ECO:0007669"/>
    <property type="project" value="UniProtKB-KW"/>
</dbReference>
<evidence type="ECO:0000256" key="11">
    <source>
        <dbReference type="ARBA" id="ARBA00022723"/>
    </source>
</evidence>
<dbReference type="HOGENOM" id="CLU_001201_0_1_14"/>
<dbReference type="GO" id="GO:0009423">
    <property type="term" value="P:chorismate biosynthetic process"/>
    <property type="evidence" value="ECO:0007669"/>
    <property type="project" value="UniProtKB-UniRule"/>
</dbReference>
<keyword evidence="13 18" id="KW-0862">Zinc</keyword>
<dbReference type="InterPro" id="IPR016037">
    <property type="entry name" value="DHQ_synth_AroB"/>
</dbReference>
<dbReference type="Gene3D" id="1.20.1090.10">
    <property type="entry name" value="Dehydroquinate synthase-like - alpha domain"/>
    <property type="match status" value="1"/>
</dbReference>
<feature type="domain" description="3-dehydroquinate synthase N-terminal" evidence="19">
    <location>
        <begin position="65"/>
        <end position="177"/>
    </location>
</feature>
<keyword evidence="10 18" id="KW-0028">Amino-acid biosynthesis</keyword>
<comment type="cofactor">
    <cofactor evidence="18">
        <name>Co(2+)</name>
        <dbReference type="ChEBI" id="CHEBI:48828"/>
    </cofactor>
    <cofactor evidence="18">
        <name>Zn(2+)</name>
        <dbReference type="ChEBI" id="CHEBI:29105"/>
    </cofactor>
    <text evidence="18">Binds 1 divalent metal cation per subunit. Can use either Co(2+) or Zn(2+).</text>
</comment>
<dbReference type="PIRSF" id="PIRSF001455">
    <property type="entry name" value="DHQ_synth"/>
    <property type="match status" value="1"/>
</dbReference>
<comment type="cofactor">
    <cofactor evidence="2 18">
        <name>NAD(+)</name>
        <dbReference type="ChEBI" id="CHEBI:57540"/>
    </cofactor>
</comment>
<evidence type="ECO:0000256" key="7">
    <source>
        <dbReference type="ARBA" id="ARBA00013031"/>
    </source>
</evidence>
<dbReference type="PANTHER" id="PTHR43622:SF7">
    <property type="entry name" value="3-DEHYDROQUINATE SYNTHASE, CHLOROPLASTIC"/>
    <property type="match status" value="1"/>
</dbReference>
<evidence type="ECO:0000256" key="13">
    <source>
        <dbReference type="ARBA" id="ARBA00022833"/>
    </source>
</evidence>
<evidence type="ECO:0000313" key="21">
    <source>
        <dbReference type="EMBL" id="CCV65369.1"/>
    </source>
</evidence>
<evidence type="ECO:0000256" key="1">
    <source>
        <dbReference type="ARBA" id="ARBA00001393"/>
    </source>
</evidence>
<organism evidence="21 22">
    <name type="scientific">Acholeplasma brassicae</name>
    <dbReference type="NCBI Taxonomy" id="61635"/>
    <lineage>
        <taxon>Bacteria</taxon>
        <taxon>Bacillati</taxon>
        <taxon>Mycoplasmatota</taxon>
        <taxon>Mollicutes</taxon>
        <taxon>Acholeplasmatales</taxon>
        <taxon>Acholeplasmataceae</taxon>
        <taxon>Acholeplasma</taxon>
    </lineage>
</organism>
<feature type="binding site" evidence="18">
    <location>
        <position position="140"/>
    </location>
    <ligand>
        <name>NAD(+)</name>
        <dbReference type="ChEBI" id="CHEBI:57540"/>
    </ligand>
</feature>
<evidence type="ECO:0000256" key="2">
    <source>
        <dbReference type="ARBA" id="ARBA00001911"/>
    </source>
</evidence>
<feature type="binding site" evidence="18">
    <location>
        <position position="253"/>
    </location>
    <ligand>
        <name>Zn(2+)</name>
        <dbReference type="ChEBI" id="CHEBI:29105"/>
    </ligand>
</feature>
<evidence type="ECO:0000313" key="22">
    <source>
        <dbReference type="Proteomes" id="UP000032737"/>
    </source>
</evidence>
<evidence type="ECO:0000256" key="9">
    <source>
        <dbReference type="ARBA" id="ARBA00022490"/>
    </source>
</evidence>
<feature type="binding site" evidence="18">
    <location>
        <position position="237"/>
    </location>
    <ligand>
        <name>Zn(2+)</name>
        <dbReference type="ChEBI" id="CHEBI:29105"/>
    </ligand>
</feature>
<evidence type="ECO:0000256" key="4">
    <source>
        <dbReference type="ARBA" id="ARBA00004496"/>
    </source>
</evidence>
<feature type="binding site" evidence="18">
    <location>
        <begin position="127"/>
        <end position="128"/>
    </location>
    <ligand>
        <name>NAD(+)</name>
        <dbReference type="ChEBI" id="CHEBI:57540"/>
    </ligand>
</feature>
<dbReference type="Proteomes" id="UP000032737">
    <property type="component" value="Chromosome"/>
</dbReference>
<dbReference type="HAMAP" id="MF_00110">
    <property type="entry name" value="DHQ_synthase"/>
    <property type="match status" value="1"/>
</dbReference>
<dbReference type="GO" id="GO:0003856">
    <property type="term" value="F:3-dehydroquinate synthase activity"/>
    <property type="evidence" value="ECO:0007669"/>
    <property type="project" value="UniProtKB-UniRule"/>
</dbReference>
<evidence type="ECO:0000256" key="17">
    <source>
        <dbReference type="ARBA" id="ARBA00023285"/>
    </source>
</evidence>
<dbReference type="Gene3D" id="3.40.50.1970">
    <property type="match status" value="1"/>
</dbReference>
<keyword evidence="22" id="KW-1185">Reference proteome</keyword>
<keyword evidence="12 18" id="KW-0547">Nucleotide-binding</keyword>
<dbReference type="GO" id="GO:0008652">
    <property type="term" value="P:amino acid biosynthetic process"/>
    <property type="evidence" value="ECO:0007669"/>
    <property type="project" value="UniProtKB-KW"/>
</dbReference>
<dbReference type="GO" id="GO:0000166">
    <property type="term" value="F:nucleotide binding"/>
    <property type="evidence" value="ECO:0007669"/>
    <property type="project" value="UniProtKB-KW"/>
</dbReference>
<sequence>MILSMPLATNPYDIHIGKNLMAQLKMLIKKVYEGSKIYVITDQTVFNYHQEYLLKRLVDFEVEVVVVAPGETSKSFEVFEQVVDELIEKGIKRGHLILAFGGGVIGDLAGFVSATLYRGIDYIQIPTSLLAMVDASIGGKTGINTNKGKNLVGSFYQPKMVIIDTLLLRTLDKIEYQNGMAEVIKSAFIGDASLANQLLVSPVSEDEMIKRTIEVKRRYVLLDEFDRKERMYLNFGHTFGHAIERKSNYHIKHGFAVAVGMVIACDVGIKLGITSQETKEKLVALLKKYGLDKTVVNPNNYINEVFFDKKNINDILNMIFITDIGCPMISQIKKEDFNGCFN</sequence>
<evidence type="ECO:0000256" key="6">
    <source>
        <dbReference type="ARBA" id="ARBA00005412"/>
    </source>
</evidence>
<evidence type="ECO:0000256" key="12">
    <source>
        <dbReference type="ARBA" id="ARBA00022741"/>
    </source>
</evidence>
<evidence type="ECO:0000256" key="3">
    <source>
        <dbReference type="ARBA" id="ARBA00001947"/>
    </source>
</evidence>
<dbReference type="Pfam" id="PF24621">
    <property type="entry name" value="DHQS_C"/>
    <property type="match status" value="1"/>
</dbReference>
<accession>U4KSQ9</accession>
<gene>
    <name evidence="18 21" type="primary">aroB</name>
    <name evidence="21" type="ORF">BN85303480</name>
</gene>
<dbReference type="FunFam" id="3.40.50.1970:FF:000007">
    <property type="entry name" value="Pentafunctional AROM polypeptide"/>
    <property type="match status" value="1"/>
</dbReference>
<dbReference type="NCBIfam" id="TIGR01357">
    <property type="entry name" value="aroB"/>
    <property type="match status" value="1"/>
</dbReference>
<dbReference type="InterPro" id="IPR030963">
    <property type="entry name" value="DHQ_synth_fam"/>
</dbReference>
<dbReference type="OrthoDB" id="9806583at2"/>
<feature type="domain" description="3-dehydroquinate synthase C-terminal" evidence="20">
    <location>
        <begin position="179"/>
        <end position="311"/>
    </location>
</feature>
<keyword evidence="11 18" id="KW-0479">Metal-binding</keyword>
<dbReference type="UniPathway" id="UPA00053">
    <property type="reaction ID" value="UER00085"/>
</dbReference>
<dbReference type="KEGG" id="abra:BN85303480"/>
<evidence type="ECO:0000256" key="18">
    <source>
        <dbReference type="HAMAP-Rule" id="MF_00110"/>
    </source>
</evidence>
<evidence type="ECO:0000256" key="16">
    <source>
        <dbReference type="ARBA" id="ARBA00023239"/>
    </source>
</evidence>
<evidence type="ECO:0000256" key="8">
    <source>
        <dbReference type="ARBA" id="ARBA00017684"/>
    </source>
</evidence>
<keyword evidence="9 18" id="KW-0963">Cytoplasm</keyword>
<dbReference type="AlphaFoldDB" id="U4KSQ9"/>
<reference evidence="21 22" key="1">
    <citation type="journal article" date="2013" name="J. Mol. Microbiol. Biotechnol.">
        <title>Analysis of the Complete Genomes of Acholeplasma brassicae , A. palmae and A. laidlawii and Their Comparison to the Obligate Parasites from ' Candidatus Phytoplasma'.</title>
        <authorList>
            <person name="Kube M."/>
            <person name="Siewert C."/>
            <person name="Migdoll A.M."/>
            <person name="Duduk B."/>
            <person name="Holz S."/>
            <person name="Rabus R."/>
            <person name="Seemuller E."/>
            <person name="Mitrovic J."/>
            <person name="Muller I."/>
            <person name="Buttner C."/>
            <person name="Reinhardt R."/>
        </authorList>
    </citation>
    <scope>NUCLEOTIDE SEQUENCE [LARGE SCALE GENOMIC DNA]</scope>
    <source>
        <strain evidence="22">0502</strain>
    </source>
</reference>
<feature type="binding site" evidence="18">
    <location>
        <position position="149"/>
    </location>
    <ligand>
        <name>NAD(+)</name>
        <dbReference type="ChEBI" id="CHEBI:57540"/>
    </ligand>
</feature>
<evidence type="ECO:0000256" key="5">
    <source>
        <dbReference type="ARBA" id="ARBA00004661"/>
    </source>
</evidence>
<proteinExistence type="inferred from homology"/>
<dbReference type="CDD" id="cd08195">
    <property type="entry name" value="DHQS"/>
    <property type="match status" value="1"/>
</dbReference>
<dbReference type="InterPro" id="IPR030960">
    <property type="entry name" value="DHQS/DOIS_N"/>
</dbReference>
<dbReference type="GO" id="GO:0005737">
    <property type="term" value="C:cytoplasm"/>
    <property type="evidence" value="ECO:0007669"/>
    <property type="project" value="UniProtKB-SubCell"/>
</dbReference>
<comment type="cofactor">
    <cofactor evidence="3">
        <name>Zn(2+)</name>
        <dbReference type="ChEBI" id="CHEBI:29105"/>
    </cofactor>
</comment>
<protein>
    <recommendedName>
        <fullName evidence="8 18">3-dehydroquinate synthase</fullName>
        <shortName evidence="18">DHQS</shortName>
        <ecNumber evidence="7 18">4.2.3.4</ecNumber>
    </recommendedName>
</protein>
<evidence type="ECO:0000259" key="19">
    <source>
        <dbReference type="Pfam" id="PF01761"/>
    </source>
</evidence>
<feature type="binding site" evidence="18">
    <location>
        <begin position="103"/>
        <end position="107"/>
    </location>
    <ligand>
        <name>NAD(+)</name>
        <dbReference type="ChEBI" id="CHEBI:57540"/>
    </ligand>
</feature>
<dbReference type="InterPro" id="IPR056179">
    <property type="entry name" value="DHQS_C"/>
</dbReference>
<dbReference type="STRING" id="61635.BN85303480"/>
<dbReference type="GO" id="GO:0009073">
    <property type="term" value="P:aromatic amino acid family biosynthetic process"/>
    <property type="evidence" value="ECO:0007669"/>
    <property type="project" value="UniProtKB-KW"/>
</dbReference>
<keyword evidence="15 18" id="KW-0057">Aromatic amino acid biosynthesis</keyword>
<keyword evidence="17 18" id="KW-0170">Cobalt</keyword>
<dbReference type="EMBL" id="FO681348">
    <property type="protein sequence ID" value="CCV65369.1"/>
    <property type="molecule type" value="Genomic_DNA"/>
</dbReference>
<keyword evidence="14 18" id="KW-0520">NAD</keyword>
<dbReference type="EC" id="4.2.3.4" evidence="7 18"/>
<name>U4KSQ9_9MOLU</name>
<dbReference type="RefSeq" id="WP_030004230.1">
    <property type="nucleotide sequence ID" value="NC_022549.1"/>
</dbReference>
<comment type="caution">
    <text evidence="18">Lacks conserved residue(s) required for the propagation of feature annotation.</text>
</comment>
<comment type="catalytic activity">
    <reaction evidence="1 18">
        <text>7-phospho-2-dehydro-3-deoxy-D-arabino-heptonate = 3-dehydroquinate + phosphate</text>
        <dbReference type="Rhea" id="RHEA:21968"/>
        <dbReference type="ChEBI" id="CHEBI:32364"/>
        <dbReference type="ChEBI" id="CHEBI:43474"/>
        <dbReference type="ChEBI" id="CHEBI:58394"/>
        <dbReference type="EC" id="4.2.3.4"/>
    </reaction>
</comment>
<comment type="pathway">
    <text evidence="5 18">Metabolic intermediate biosynthesis; chorismate biosynthesis; chorismate from D-erythrose 4-phosphate and phosphoenolpyruvate: step 2/7.</text>
</comment>
<dbReference type="InterPro" id="IPR050071">
    <property type="entry name" value="Dehydroquinate_synthase"/>
</dbReference>
<dbReference type="SUPFAM" id="SSF56796">
    <property type="entry name" value="Dehydroquinate synthase-like"/>
    <property type="match status" value="1"/>
</dbReference>